<proteinExistence type="predicted"/>
<dbReference type="EMBL" id="ASGP02000004">
    <property type="protein sequence ID" value="KAH9510941.1"/>
    <property type="molecule type" value="Genomic_DNA"/>
</dbReference>
<reference evidence="3" key="2">
    <citation type="submission" date="2020-06" db="EMBL/GenBank/DDBJ databases">
        <authorList>
            <person name="Ji K."/>
            <person name="Li J."/>
        </authorList>
    </citation>
    <scope>NUCLEOTIDE SEQUENCE</scope>
    <source>
        <strain evidence="3">JKM2019</strain>
        <tissue evidence="3">Whole body</tissue>
    </source>
</reference>
<reference evidence="3" key="3">
    <citation type="journal article" date="2021" name="World Allergy Organ. J.">
        <title>Chromosome-level assembly of Dermatophagoides farinae genome and transcriptome reveals two novel allergens Der f 37 and Der f 39.</title>
        <authorList>
            <person name="Chen J."/>
            <person name="Cai Z."/>
            <person name="Fan D."/>
            <person name="Hu J."/>
            <person name="Hou Y."/>
            <person name="He Y."/>
            <person name="Zhang Z."/>
            <person name="Zhao Z."/>
            <person name="Gao P."/>
            <person name="Hu W."/>
            <person name="Sun J."/>
            <person name="Li J."/>
            <person name="Ji K."/>
        </authorList>
    </citation>
    <scope>NUCLEOTIDE SEQUENCE</scope>
    <source>
        <strain evidence="3">JKM2019</strain>
    </source>
</reference>
<keyword evidence="2" id="KW-1133">Transmembrane helix</keyword>
<sequence>MIETSSDEEPDNNNDRYSDTSSSSISFGLIKPEQYFLLKKWSIIIWTVSTVLIQLFQLFVALRMPGSSAQELHKRFSRIAIHSIQRYVVILALCSSLTAIFFNTIGLLAAIIDNYNLTFIYLLYSILDTMFIMVINFEISSYYLITCLIHWSMIGLIMLYLLDLYDQFVPIFNI</sequence>
<accession>A0A922HWP6</accession>
<dbReference type="AlphaFoldDB" id="A0A922HWP6"/>
<evidence type="ECO:0000256" key="1">
    <source>
        <dbReference type="SAM" id="MobiDB-lite"/>
    </source>
</evidence>
<keyword evidence="5" id="KW-1185">Reference proteome</keyword>
<feature type="transmembrane region" description="Helical" evidence="2">
    <location>
        <begin position="87"/>
        <end position="112"/>
    </location>
</feature>
<reference evidence="4" key="4">
    <citation type="journal article" date="2022" name="Res Sq">
        <title>Comparative Genomics Reveals Insights into the Divergent Evolution of Astigmatic Mites and Household Pest Adaptations.</title>
        <authorList>
            <person name="Xiong Q."/>
            <person name="Wan A.T.-Y."/>
            <person name="Liu X.-Y."/>
            <person name="Fung C.S.-H."/>
            <person name="Xiao X."/>
            <person name="Malainual N."/>
            <person name="Hou J."/>
            <person name="Wang L."/>
            <person name="Wang M."/>
            <person name="Yang K."/>
            <person name="Cui Y."/>
            <person name="Leung E."/>
            <person name="Nong W."/>
            <person name="Shin S.-K."/>
            <person name="Au S."/>
            <person name="Jeong K.Y."/>
            <person name="Chew F.T."/>
            <person name="Hui J."/>
            <person name="Leung T.F."/>
            <person name="Tungtrongchitr A."/>
            <person name="Zhong N."/>
            <person name="Liu Z."/>
            <person name="Tsui S."/>
        </authorList>
    </citation>
    <scope>NUCLEOTIDE SEQUENCE</scope>
    <source>
        <strain evidence="4">Derf</strain>
        <tissue evidence="4">Whole organism</tissue>
    </source>
</reference>
<reference evidence="4" key="1">
    <citation type="submission" date="2013-05" db="EMBL/GenBank/DDBJ databases">
        <authorList>
            <person name="Yim A.K.Y."/>
            <person name="Chan T.F."/>
            <person name="Ji K.M."/>
            <person name="Liu X.Y."/>
            <person name="Zhou J.W."/>
            <person name="Li R.Q."/>
            <person name="Yang K.Y."/>
            <person name="Li J."/>
            <person name="Li M."/>
            <person name="Law P.T.W."/>
            <person name="Wu Y.L."/>
            <person name="Cai Z.L."/>
            <person name="Qin H."/>
            <person name="Bao Y."/>
            <person name="Leung R.K.K."/>
            <person name="Ng P.K.S."/>
            <person name="Zou J."/>
            <person name="Zhong X.J."/>
            <person name="Ran P.X."/>
            <person name="Zhong N.S."/>
            <person name="Liu Z.G."/>
            <person name="Tsui S.K.W."/>
        </authorList>
    </citation>
    <scope>NUCLEOTIDE SEQUENCE</scope>
    <source>
        <strain evidence="4">Derf</strain>
        <tissue evidence="4">Whole organism</tissue>
    </source>
</reference>
<organism evidence="4 5">
    <name type="scientific">Dermatophagoides farinae</name>
    <name type="common">American house dust mite</name>
    <dbReference type="NCBI Taxonomy" id="6954"/>
    <lineage>
        <taxon>Eukaryota</taxon>
        <taxon>Metazoa</taxon>
        <taxon>Ecdysozoa</taxon>
        <taxon>Arthropoda</taxon>
        <taxon>Chelicerata</taxon>
        <taxon>Arachnida</taxon>
        <taxon>Acari</taxon>
        <taxon>Acariformes</taxon>
        <taxon>Sarcoptiformes</taxon>
        <taxon>Astigmata</taxon>
        <taxon>Psoroptidia</taxon>
        <taxon>Analgoidea</taxon>
        <taxon>Pyroglyphidae</taxon>
        <taxon>Dermatophagoidinae</taxon>
        <taxon>Dermatophagoides</taxon>
    </lineage>
</organism>
<evidence type="ECO:0000313" key="3">
    <source>
        <dbReference type="EMBL" id="KAH7637138.1"/>
    </source>
</evidence>
<dbReference type="Proteomes" id="UP000828236">
    <property type="component" value="Unassembled WGS sequence"/>
</dbReference>
<feature type="transmembrane region" description="Helical" evidence="2">
    <location>
        <begin position="118"/>
        <end position="135"/>
    </location>
</feature>
<feature type="region of interest" description="Disordered" evidence="1">
    <location>
        <begin position="1"/>
        <end position="23"/>
    </location>
</feature>
<dbReference type="EMBL" id="SDOV01000009">
    <property type="protein sequence ID" value="KAH7637138.1"/>
    <property type="molecule type" value="Genomic_DNA"/>
</dbReference>
<keyword evidence="2" id="KW-0812">Transmembrane</keyword>
<dbReference type="Proteomes" id="UP000790347">
    <property type="component" value="Unassembled WGS sequence"/>
</dbReference>
<keyword evidence="2" id="KW-0472">Membrane</keyword>
<feature type="compositionally biased region" description="Acidic residues" evidence="1">
    <location>
        <begin position="1"/>
        <end position="12"/>
    </location>
</feature>
<dbReference type="OrthoDB" id="10485863at2759"/>
<evidence type="ECO:0000313" key="4">
    <source>
        <dbReference type="EMBL" id="KAH9510941.1"/>
    </source>
</evidence>
<protein>
    <submittedName>
        <fullName evidence="4">Uncharacterized protein</fullName>
    </submittedName>
</protein>
<evidence type="ECO:0000313" key="5">
    <source>
        <dbReference type="Proteomes" id="UP000790347"/>
    </source>
</evidence>
<gene>
    <name evidence="4" type="ORF">DERF_009431</name>
    <name evidence="3" type="ORF">HUG17_7344</name>
</gene>
<name>A0A922HWP6_DERFA</name>
<feature type="transmembrane region" description="Helical" evidence="2">
    <location>
        <begin position="43"/>
        <end position="66"/>
    </location>
</feature>
<feature type="transmembrane region" description="Helical" evidence="2">
    <location>
        <begin position="142"/>
        <end position="162"/>
    </location>
</feature>
<evidence type="ECO:0000256" key="2">
    <source>
        <dbReference type="SAM" id="Phobius"/>
    </source>
</evidence>
<comment type="caution">
    <text evidence="4">The sequence shown here is derived from an EMBL/GenBank/DDBJ whole genome shotgun (WGS) entry which is preliminary data.</text>
</comment>